<dbReference type="InterPro" id="IPR052158">
    <property type="entry name" value="INH-QAR"/>
</dbReference>
<protein>
    <submittedName>
        <fullName evidence="5">HTH-type transcriptional activator RhaS</fullName>
    </submittedName>
</protein>
<dbReference type="PROSITE" id="PS00041">
    <property type="entry name" value="HTH_ARAC_FAMILY_1"/>
    <property type="match status" value="1"/>
</dbReference>
<dbReference type="InterPro" id="IPR002818">
    <property type="entry name" value="DJ-1/PfpI"/>
</dbReference>
<name>A0A6J5ESC7_9BURK</name>
<dbReference type="PANTHER" id="PTHR43130">
    <property type="entry name" value="ARAC-FAMILY TRANSCRIPTIONAL REGULATOR"/>
    <property type="match status" value="1"/>
</dbReference>
<dbReference type="InterPro" id="IPR009057">
    <property type="entry name" value="Homeodomain-like_sf"/>
</dbReference>
<accession>A0A6J5ESC7</accession>
<dbReference type="SUPFAM" id="SSF46689">
    <property type="entry name" value="Homeodomain-like"/>
    <property type="match status" value="2"/>
</dbReference>
<dbReference type="Gene3D" id="1.10.10.60">
    <property type="entry name" value="Homeodomain-like"/>
    <property type="match status" value="1"/>
</dbReference>
<feature type="domain" description="HTH araC/xylS-type" evidence="4">
    <location>
        <begin position="307"/>
        <end position="405"/>
    </location>
</feature>
<dbReference type="CDD" id="cd03136">
    <property type="entry name" value="GATase1_AraC_ArgR_like"/>
    <property type="match status" value="1"/>
</dbReference>
<dbReference type="Pfam" id="PF12833">
    <property type="entry name" value="HTH_18"/>
    <property type="match status" value="1"/>
</dbReference>
<gene>
    <name evidence="5" type="primary">rhaS_22</name>
    <name evidence="5" type="ORF">LMG29739_05531</name>
</gene>
<dbReference type="AlphaFoldDB" id="A0A6J5ESC7"/>
<dbReference type="InterPro" id="IPR018060">
    <property type="entry name" value="HTH_AraC"/>
</dbReference>
<proteinExistence type="predicted"/>
<keyword evidence="2" id="KW-0238">DNA-binding</keyword>
<evidence type="ECO:0000256" key="3">
    <source>
        <dbReference type="ARBA" id="ARBA00023163"/>
    </source>
</evidence>
<dbReference type="GO" id="GO:0003700">
    <property type="term" value="F:DNA-binding transcription factor activity"/>
    <property type="evidence" value="ECO:0007669"/>
    <property type="project" value="InterPro"/>
</dbReference>
<dbReference type="Proteomes" id="UP000494329">
    <property type="component" value="Unassembled WGS sequence"/>
</dbReference>
<evidence type="ECO:0000313" key="5">
    <source>
        <dbReference type="EMBL" id="CAB3769389.1"/>
    </source>
</evidence>
<dbReference type="SMART" id="SM00342">
    <property type="entry name" value="HTH_ARAC"/>
    <property type="match status" value="1"/>
</dbReference>
<dbReference type="InterPro" id="IPR020449">
    <property type="entry name" value="Tscrpt_reg_AraC-type_HTH"/>
</dbReference>
<dbReference type="InterPro" id="IPR029062">
    <property type="entry name" value="Class_I_gatase-like"/>
</dbReference>
<dbReference type="PROSITE" id="PS01124">
    <property type="entry name" value="HTH_ARAC_FAMILY_2"/>
    <property type="match status" value="1"/>
</dbReference>
<evidence type="ECO:0000313" key="6">
    <source>
        <dbReference type="Proteomes" id="UP000494329"/>
    </source>
</evidence>
<dbReference type="PRINTS" id="PR00032">
    <property type="entry name" value="HTHARAC"/>
</dbReference>
<dbReference type="EMBL" id="CADIKF010000063">
    <property type="protein sequence ID" value="CAB3769389.1"/>
    <property type="molecule type" value="Genomic_DNA"/>
</dbReference>
<reference evidence="5 6" key="1">
    <citation type="submission" date="2020-04" db="EMBL/GenBank/DDBJ databases">
        <authorList>
            <person name="De Canck E."/>
        </authorList>
    </citation>
    <scope>NUCLEOTIDE SEQUENCE [LARGE SCALE GENOMIC DNA]</scope>
    <source>
        <strain evidence="5 6">LMG 29739</strain>
    </source>
</reference>
<sequence>MTGVFVYDACQIYVHTKWRHCIDPPESRTNATATARRAQRYIMAATLSDGLMHDPFPHSADDVSPAHQLVELLDSSSNAPASPARRSGAELTVGILLWPKFPLLSLGGLCDALRHAADRGDQSRQLRCIWTTIGTHNGAVESSCGVAVPVQSAFPDVRQFDYVVVIGGLLPSLDHVDKRYWDYLHEAAQAGVALIGICTGSFVLARAGLMNDRVACVHSFHYDDYRNMFPGLRVVTNADYLIDGDRITCAGGISVIELAARLVNLHCGPDRALKIIHQMTVTRRSGSSFVERRNALGYLSVDDATVRHAALLMEENFEAPLNIAVIARMVGMSVRQLERAFMAETKVSPNEFYRRMRLRYARWMLLNTSRKVTDVAYACGFADSAHFIRVFREAYGVTPGKLRSSHTGAAAE</sequence>
<dbReference type="PANTHER" id="PTHR43130:SF3">
    <property type="entry name" value="HTH-TYPE TRANSCRIPTIONAL REGULATOR RV1931C"/>
    <property type="match status" value="1"/>
</dbReference>
<keyword evidence="3" id="KW-0804">Transcription</keyword>
<evidence type="ECO:0000259" key="4">
    <source>
        <dbReference type="PROSITE" id="PS01124"/>
    </source>
</evidence>
<dbReference type="GO" id="GO:0043565">
    <property type="term" value="F:sequence-specific DNA binding"/>
    <property type="evidence" value="ECO:0007669"/>
    <property type="project" value="InterPro"/>
</dbReference>
<keyword evidence="1" id="KW-0805">Transcription regulation</keyword>
<keyword evidence="6" id="KW-1185">Reference proteome</keyword>
<dbReference type="Gene3D" id="3.40.50.880">
    <property type="match status" value="1"/>
</dbReference>
<organism evidence="5 6">
    <name type="scientific">Paraburkholderia solisilvae</name>
    <dbReference type="NCBI Taxonomy" id="624376"/>
    <lineage>
        <taxon>Bacteria</taxon>
        <taxon>Pseudomonadati</taxon>
        <taxon>Pseudomonadota</taxon>
        <taxon>Betaproteobacteria</taxon>
        <taxon>Burkholderiales</taxon>
        <taxon>Burkholderiaceae</taxon>
        <taxon>Paraburkholderia</taxon>
    </lineage>
</organism>
<dbReference type="Pfam" id="PF01965">
    <property type="entry name" value="DJ-1_PfpI"/>
    <property type="match status" value="1"/>
</dbReference>
<evidence type="ECO:0000256" key="2">
    <source>
        <dbReference type="ARBA" id="ARBA00023125"/>
    </source>
</evidence>
<dbReference type="SUPFAM" id="SSF52317">
    <property type="entry name" value="Class I glutamine amidotransferase-like"/>
    <property type="match status" value="1"/>
</dbReference>
<dbReference type="InterPro" id="IPR018062">
    <property type="entry name" value="HTH_AraC-typ_CS"/>
</dbReference>
<evidence type="ECO:0000256" key="1">
    <source>
        <dbReference type="ARBA" id="ARBA00023015"/>
    </source>
</evidence>